<evidence type="ECO:0000313" key="5">
    <source>
        <dbReference type="Proteomes" id="UP000590412"/>
    </source>
</evidence>
<feature type="coiled-coil region" evidence="3">
    <location>
        <begin position="164"/>
        <end position="191"/>
    </location>
</feature>
<accession>A0A8X7NPD1</accession>
<evidence type="ECO:0000256" key="1">
    <source>
        <dbReference type="ARBA" id="ARBA00009291"/>
    </source>
</evidence>
<evidence type="ECO:0000256" key="3">
    <source>
        <dbReference type="SAM" id="Coils"/>
    </source>
</evidence>
<reference evidence="4" key="1">
    <citation type="submission" date="2020-03" db="EMBL/GenBank/DDBJ databases">
        <title>FDA dAtabase for Regulatory Grade micrObial Sequences (FDA-ARGOS): Supporting development and validation of Infectious Disease Dx tests.</title>
        <authorList>
            <person name="Campos J."/>
            <person name="Goldberg B."/>
            <person name="Tallon L."/>
            <person name="Sadzewicz L."/>
            <person name="Vavikolanu K."/>
            <person name="Mehta A."/>
            <person name="Aluvathingal J."/>
            <person name="Nadendla S."/>
            <person name="Nandy P."/>
            <person name="Geyer C."/>
            <person name="Yan Y."/>
            <person name="Sichtig H."/>
        </authorList>
    </citation>
    <scope>NUCLEOTIDE SEQUENCE [LARGE SCALE GENOMIC DNA]</scope>
    <source>
        <strain evidence="4">FDAARGOS_652</strain>
    </source>
</reference>
<organism evidence="4 5">
    <name type="scientific">Candida parapsilosis</name>
    <name type="common">Yeast</name>
    <dbReference type="NCBI Taxonomy" id="5480"/>
    <lineage>
        <taxon>Eukaryota</taxon>
        <taxon>Fungi</taxon>
        <taxon>Dikarya</taxon>
        <taxon>Ascomycota</taxon>
        <taxon>Saccharomycotina</taxon>
        <taxon>Pichiomycetes</taxon>
        <taxon>Debaryomycetaceae</taxon>
        <taxon>Candida/Lodderomyces clade</taxon>
        <taxon>Candida</taxon>
    </lineage>
</organism>
<evidence type="ECO:0000256" key="2">
    <source>
        <dbReference type="ARBA" id="ARBA00023054"/>
    </source>
</evidence>
<proteinExistence type="inferred from homology"/>
<dbReference type="Proteomes" id="UP000590412">
    <property type="component" value="Unassembled WGS sequence"/>
</dbReference>
<sequence length="410" mass="47232">MTPPSEKTDSVSRVKALAALVNATLESRAYIDTKLLYPSINWSYLVSDQIKNNPNIADVETTETICQNDENILRVIHELILSIDKNRHRQKKLNETLLAKDRQIDDLNRHVLTLEKKLASKEHKSRDSLIDHTLLTKQVEHLSRTNKLQSKNVKTLTTSNKDLQAKYRVELKRKNLEISNLKNKLLEKRSLSSTIEYGIPLTPSSRPTTTTINLSDQVVNDKEIYNNTPIIDNNSNLGISFDNVELAKIQKIVRDDSSEYIKSLTMIIESITGENYKLTNFIHHVKNYLSMVNLQITNYKGAELDLGIPAPSDMIDLKQINDMDETVVQKYYNEIDNSEVVELPLVNEFYKLYHNLKQMLELVANIGIDQEAQKVIDNLRQDLKVTKECLQDSLEMNEKWKKIARKREDT</sequence>
<comment type="caution">
    <text evidence="4">The sequence shown here is derived from an EMBL/GenBank/DDBJ whole genome shotgun (WGS) entry which is preliminary data.</text>
</comment>
<comment type="similarity">
    <text evidence="1">Belongs to the ADIP family.</text>
</comment>
<dbReference type="AlphaFoldDB" id="A0A8X7NPD1"/>
<gene>
    <name evidence="4" type="ORF">FOB60_002024</name>
</gene>
<protein>
    <submittedName>
        <fullName evidence="4">Afadin- and alpha -actinin-Binding family protein</fullName>
    </submittedName>
</protein>
<keyword evidence="2 3" id="KW-0175">Coiled coil</keyword>
<dbReference type="Pfam" id="PF11559">
    <property type="entry name" value="ADIP"/>
    <property type="match status" value="1"/>
</dbReference>
<name>A0A8X7NPD1_CANPA</name>
<dbReference type="InterPro" id="IPR021622">
    <property type="entry name" value="Afadin/alpha-actinin-bd"/>
</dbReference>
<evidence type="ECO:0000313" key="4">
    <source>
        <dbReference type="EMBL" id="KAF6057469.1"/>
    </source>
</evidence>
<dbReference type="EMBL" id="JABWAB010000003">
    <property type="protein sequence ID" value="KAF6057469.1"/>
    <property type="molecule type" value="Genomic_DNA"/>
</dbReference>